<feature type="compositionally biased region" description="Low complexity" evidence="2">
    <location>
        <begin position="29"/>
        <end position="45"/>
    </location>
</feature>
<dbReference type="PANTHER" id="PTHR33376:SF2">
    <property type="entry name" value="DICARBOXYLATE-BINDING PERIPLASMIC PROTEIN"/>
    <property type="match status" value="1"/>
</dbReference>
<dbReference type="InterPro" id="IPR018389">
    <property type="entry name" value="DctP_fam"/>
</dbReference>
<dbReference type="SUPFAM" id="SSF53850">
    <property type="entry name" value="Periplasmic binding protein-like II"/>
    <property type="match status" value="1"/>
</dbReference>
<dbReference type="NCBIfam" id="NF037995">
    <property type="entry name" value="TRAP_S1"/>
    <property type="match status" value="1"/>
</dbReference>
<proteinExistence type="predicted"/>
<accession>A0ABT4G6Q0</accession>
<organism evidence="4 5">
    <name type="scientific">Paenibacillus alginolyticus</name>
    <dbReference type="NCBI Taxonomy" id="59839"/>
    <lineage>
        <taxon>Bacteria</taxon>
        <taxon>Bacillati</taxon>
        <taxon>Bacillota</taxon>
        <taxon>Bacilli</taxon>
        <taxon>Bacillales</taxon>
        <taxon>Paenibacillaceae</taxon>
        <taxon>Paenibacillus</taxon>
    </lineage>
</organism>
<keyword evidence="1 3" id="KW-0732">Signal</keyword>
<keyword evidence="5" id="KW-1185">Reference proteome</keyword>
<dbReference type="Gene3D" id="3.40.190.170">
    <property type="entry name" value="Bacterial extracellular solute-binding protein, family 7"/>
    <property type="match status" value="1"/>
</dbReference>
<comment type="caution">
    <text evidence="4">The sequence shown here is derived from an EMBL/GenBank/DDBJ whole genome shotgun (WGS) entry which is preliminary data.</text>
</comment>
<evidence type="ECO:0000256" key="2">
    <source>
        <dbReference type="SAM" id="MobiDB-lite"/>
    </source>
</evidence>
<dbReference type="PIRSF" id="PIRSF006470">
    <property type="entry name" value="DctB"/>
    <property type="match status" value="1"/>
</dbReference>
<dbReference type="Pfam" id="PF03480">
    <property type="entry name" value="DctP"/>
    <property type="match status" value="1"/>
</dbReference>
<dbReference type="PANTHER" id="PTHR33376">
    <property type="match status" value="1"/>
</dbReference>
<dbReference type="CDD" id="cd13671">
    <property type="entry name" value="PBP2_TRAP_SBP_like_3"/>
    <property type="match status" value="1"/>
</dbReference>
<feature type="region of interest" description="Disordered" evidence="2">
    <location>
        <begin position="26"/>
        <end position="45"/>
    </location>
</feature>
<name>A0ABT4G6Q0_9BACL</name>
<protein>
    <submittedName>
        <fullName evidence="4">TRAP transporter substrate-binding protein</fullName>
    </submittedName>
</protein>
<dbReference type="InterPro" id="IPR004682">
    <property type="entry name" value="TRAP_DctP"/>
</dbReference>
<feature type="signal peptide" evidence="3">
    <location>
        <begin position="1"/>
        <end position="22"/>
    </location>
</feature>
<dbReference type="EMBL" id="JAMDMX010000007">
    <property type="protein sequence ID" value="MCY9691853.1"/>
    <property type="molecule type" value="Genomic_DNA"/>
</dbReference>
<evidence type="ECO:0000313" key="4">
    <source>
        <dbReference type="EMBL" id="MCY9691853.1"/>
    </source>
</evidence>
<gene>
    <name evidence="4" type="ORF">M5X19_02780</name>
</gene>
<dbReference type="PROSITE" id="PS51257">
    <property type="entry name" value="PROKAR_LIPOPROTEIN"/>
    <property type="match status" value="1"/>
</dbReference>
<dbReference type="Proteomes" id="UP001527099">
    <property type="component" value="Unassembled WGS sequence"/>
</dbReference>
<evidence type="ECO:0000313" key="5">
    <source>
        <dbReference type="Proteomes" id="UP001527099"/>
    </source>
</evidence>
<dbReference type="NCBIfam" id="TIGR00787">
    <property type="entry name" value="dctP"/>
    <property type="match status" value="1"/>
</dbReference>
<reference evidence="4 5" key="1">
    <citation type="submission" date="2022-05" db="EMBL/GenBank/DDBJ databases">
        <title>Genome Sequencing of Bee-Associated Microbes.</title>
        <authorList>
            <person name="Dunlap C."/>
        </authorList>
    </citation>
    <scope>NUCLEOTIDE SEQUENCE [LARGE SCALE GENOMIC DNA]</scope>
    <source>
        <strain evidence="4 5">NRRL B-14421</strain>
    </source>
</reference>
<evidence type="ECO:0000256" key="1">
    <source>
        <dbReference type="ARBA" id="ARBA00022729"/>
    </source>
</evidence>
<sequence length="354" mass="38855">MKMKRKYITALSTVIGTSLLLAACGGGSTPTNSGSTTTPGAASPAAAAKKADGPKLNFRLAETHPADYPTTLGDKKFAELVNQASDGRIKIDVFPASQLGEEKAVIEQVQLGAIEFTRVSTGALGGFNKQYEVFSLPYIFDNDNHQWKFLESEQGTKLLDSLESSRMKGLAYYSSGARHFYSKKPIKSIADLKGLKIRVIQNKVNIDLMNALGANATPMPYGDVFNALQTGVIDAAENNYPSYFSSNHFQQAKNLILDQHQRVPEVLLISKVAWDKLSADDKALIKKAALESVKTQKAEWDKFEKDSEAKVKAAGVTITDVSDLKPWQDAVKPVIEKYRNDYKETLEAIEKARK</sequence>
<evidence type="ECO:0000256" key="3">
    <source>
        <dbReference type="SAM" id="SignalP"/>
    </source>
</evidence>
<dbReference type="InterPro" id="IPR038404">
    <property type="entry name" value="TRAP_DctP_sf"/>
</dbReference>
<feature type="chain" id="PRO_5047137072" evidence="3">
    <location>
        <begin position="23"/>
        <end position="354"/>
    </location>
</feature>
<dbReference type="RefSeq" id="WP_268613565.1">
    <property type="nucleotide sequence ID" value="NZ_JAMDMX010000007.1"/>
</dbReference>